<reference evidence="3" key="1">
    <citation type="submission" date="2022-11" db="UniProtKB">
        <authorList>
            <consortium name="WormBaseParasite"/>
        </authorList>
    </citation>
    <scope>IDENTIFICATION</scope>
</reference>
<evidence type="ECO:0000313" key="2">
    <source>
        <dbReference type="Proteomes" id="UP000887578"/>
    </source>
</evidence>
<evidence type="ECO:0000256" key="1">
    <source>
        <dbReference type="SAM" id="MobiDB-lite"/>
    </source>
</evidence>
<feature type="compositionally biased region" description="Basic residues" evidence="1">
    <location>
        <begin position="25"/>
        <end position="34"/>
    </location>
</feature>
<keyword evidence="2" id="KW-1185">Reference proteome</keyword>
<proteinExistence type="predicted"/>
<dbReference type="WBParaSite" id="PDA_v2.g25644.t1">
    <property type="protein sequence ID" value="PDA_v2.g25644.t1"/>
    <property type="gene ID" value="PDA_v2.g25644"/>
</dbReference>
<evidence type="ECO:0000313" key="3">
    <source>
        <dbReference type="WBParaSite" id="PDA_v2.g25644.t1"/>
    </source>
</evidence>
<accession>A0A914QEL2</accession>
<feature type="compositionally biased region" description="Acidic residues" evidence="1">
    <location>
        <begin position="93"/>
        <end position="108"/>
    </location>
</feature>
<feature type="region of interest" description="Disordered" evidence="1">
    <location>
        <begin position="1"/>
        <end position="176"/>
    </location>
</feature>
<feature type="compositionally biased region" description="Acidic residues" evidence="1">
    <location>
        <begin position="150"/>
        <end position="168"/>
    </location>
</feature>
<dbReference type="Proteomes" id="UP000887578">
    <property type="component" value="Unplaced"/>
</dbReference>
<protein>
    <submittedName>
        <fullName evidence="3">Uncharacterized protein</fullName>
    </submittedName>
</protein>
<sequence>MEVDDAQPNGVSTTEATNGQEKVKTPRGKGKKKQHEQTAAANDDDVEANGGLNGQNENNVEATPVSHSRKRKAAQRAEANLAVVPLSQRKDDSDEDDQDYIVESPDEEGNPKRSKLHENDSEEDDDDWSHQTLEQRVAALFGGGVFYDANSEDEDSDDDNEEEDETEVELWRRRGR</sequence>
<name>A0A914QEL2_9BILA</name>
<dbReference type="AlphaFoldDB" id="A0A914QEL2"/>
<feature type="compositionally biased region" description="Polar residues" evidence="1">
    <location>
        <begin position="9"/>
        <end position="20"/>
    </location>
</feature>
<organism evidence="2 3">
    <name type="scientific">Panagrolaimus davidi</name>
    <dbReference type="NCBI Taxonomy" id="227884"/>
    <lineage>
        <taxon>Eukaryota</taxon>
        <taxon>Metazoa</taxon>
        <taxon>Ecdysozoa</taxon>
        <taxon>Nematoda</taxon>
        <taxon>Chromadorea</taxon>
        <taxon>Rhabditida</taxon>
        <taxon>Tylenchina</taxon>
        <taxon>Panagrolaimomorpha</taxon>
        <taxon>Panagrolaimoidea</taxon>
        <taxon>Panagrolaimidae</taxon>
        <taxon>Panagrolaimus</taxon>
    </lineage>
</organism>